<comment type="caution">
    <text evidence="2">The sequence shown here is derived from an EMBL/GenBank/DDBJ whole genome shotgun (WGS) entry which is preliminary data.</text>
</comment>
<dbReference type="PANTHER" id="PTHR11567">
    <property type="entry name" value="ACID PHOSPHATASE-RELATED"/>
    <property type="match status" value="1"/>
</dbReference>
<organism evidence="2 3">
    <name type="scientific">Peronospora belbahrii</name>
    <dbReference type="NCBI Taxonomy" id="622444"/>
    <lineage>
        <taxon>Eukaryota</taxon>
        <taxon>Sar</taxon>
        <taxon>Stramenopiles</taxon>
        <taxon>Oomycota</taxon>
        <taxon>Peronosporomycetes</taxon>
        <taxon>Peronosporales</taxon>
        <taxon>Peronosporaceae</taxon>
        <taxon>Peronospora</taxon>
    </lineage>
</organism>
<feature type="region of interest" description="Disordered" evidence="1">
    <location>
        <begin position="186"/>
        <end position="214"/>
    </location>
</feature>
<dbReference type="AlphaFoldDB" id="A0AAU9L5A2"/>
<dbReference type="GO" id="GO:0016791">
    <property type="term" value="F:phosphatase activity"/>
    <property type="evidence" value="ECO:0007669"/>
    <property type="project" value="TreeGrafter"/>
</dbReference>
<dbReference type="Pfam" id="PF09725">
    <property type="entry name" value="Fra10Ac1"/>
    <property type="match status" value="1"/>
</dbReference>
<dbReference type="Proteomes" id="UP001160483">
    <property type="component" value="Unassembled WGS sequence"/>
</dbReference>
<gene>
    <name evidence="2" type="ORF">PBS003_LOCUS6570</name>
</gene>
<feature type="compositionally biased region" description="Basic and acidic residues" evidence="1">
    <location>
        <begin position="186"/>
        <end position="203"/>
    </location>
</feature>
<reference evidence="2" key="1">
    <citation type="submission" date="2021-11" db="EMBL/GenBank/DDBJ databases">
        <authorList>
            <person name="Islam A."/>
            <person name="Islam S."/>
            <person name="Flora M.S."/>
            <person name="Rahman M."/>
            <person name="Ziaur R.M."/>
            <person name="Epstein J.H."/>
            <person name="Hassan M."/>
            <person name="Klassen M."/>
            <person name="Woodard K."/>
            <person name="Webb A."/>
            <person name="Webby R.J."/>
            <person name="El Zowalaty M.E."/>
        </authorList>
    </citation>
    <scope>NUCLEOTIDE SEQUENCE</scope>
    <source>
        <strain evidence="2">Pbs3</strain>
    </source>
</reference>
<sequence>MTRHQAPSRTDHHGSNRVFHRHQDLMRLYSAFTCRSNRKSSTRSSITDLYESEYISPHDLAVLKQNFQFLRDENDDIEQGQTDWHIRMSVRYYQQLYREYALADLSRYQEGKIGLRWRTEREVIAGKGQFQCGNKDCHERTGLHSYELLFAYVEHGKKKQCMVKVRACSNCAEKLFYKKVQDMMRKENPQVEKSERKRRDVEKNVSNGKKDKRRRRLMSCGDLHKCAGNGVDDDASEWKEVQTGNDERHGGNDQRIHKLCAKINAEQNAAYPRHVSQHRDEFKELLL</sequence>
<dbReference type="EMBL" id="CAKKTJ010000321">
    <property type="protein sequence ID" value="CAH0479940.1"/>
    <property type="molecule type" value="Genomic_DNA"/>
</dbReference>
<proteinExistence type="predicted"/>
<evidence type="ECO:0000313" key="3">
    <source>
        <dbReference type="Proteomes" id="UP001160483"/>
    </source>
</evidence>
<dbReference type="PANTHER" id="PTHR11567:SF25">
    <property type="entry name" value="PROTEIN FRA10AC1"/>
    <property type="match status" value="1"/>
</dbReference>
<dbReference type="InterPro" id="IPR050645">
    <property type="entry name" value="Histidine_acid_phosphatase"/>
</dbReference>
<evidence type="ECO:0008006" key="4">
    <source>
        <dbReference type="Google" id="ProtNLM"/>
    </source>
</evidence>
<evidence type="ECO:0000256" key="1">
    <source>
        <dbReference type="SAM" id="MobiDB-lite"/>
    </source>
</evidence>
<accession>A0AAU9L5A2</accession>
<dbReference type="InterPro" id="IPR019129">
    <property type="entry name" value="Folate-sensitive_fs_Fra10Ac1"/>
</dbReference>
<evidence type="ECO:0000313" key="2">
    <source>
        <dbReference type="EMBL" id="CAH0479940.1"/>
    </source>
</evidence>
<name>A0AAU9L5A2_9STRA</name>
<protein>
    <recommendedName>
        <fullName evidence="4">Protein FRA10AC1</fullName>
    </recommendedName>
</protein>